<dbReference type="Proteomes" id="UP000246078">
    <property type="component" value="Unassembled WGS sequence"/>
</dbReference>
<dbReference type="VEuPathDB" id="TriTrypDB:C4B63_71g182"/>
<gene>
    <name evidence="1" type="ORF">C3747_105g111</name>
</gene>
<dbReference type="VEuPathDB" id="TriTrypDB:TcCL_ESM09569"/>
<dbReference type="VEuPathDB" id="TriTrypDB:Tc_MARK_8285"/>
<comment type="caution">
    <text evidence="1">The sequence shown here is derived from an EMBL/GenBank/DDBJ whole genome shotgun (WGS) entry which is preliminary data.</text>
</comment>
<dbReference type="AlphaFoldDB" id="A0A2V2WHN8"/>
<dbReference type="VEuPathDB" id="TriTrypDB:TCDM_10183"/>
<dbReference type="VEuPathDB" id="TriTrypDB:TcCLB.509615.60"/>
<name>A0A2V2WHN8_TRYCR</name>
<sequence>MRISPDHIRAPLVEHRVFARETVSCSGVGVFQPRHAKNALDGVRRSALEAACNPLGLYDAGRWTDGFSSLAEHASGSAALSLDSPDSRAPCGPHRTAAGSLACTCRAECPANEHGLRHFPVPRLAAASQSPTRVTVATDSLSAMESLRLGPLAVHDDVSEEICTVRFHWRIEVTQLAPHFPHHTAESHAT</sequence>
<dbReference type="VEuPathDB" id="TriTrypDB:TcBrA4_0099580"/>
<evidence type="ECO:0000313" key="2">
    <source>
        <dbReference type="Proteomes" id="UP000246078"/>
    </source>
</evidence>
<evidence type="ECO:0000313" key="1">
    <source>
        <dbReference type="EMBL" id="PWV07139.1"/>
    </source>
</evidence>
<dbReference type="VEuPathDB" id="TriTrypDB:C3747_105g111"/>
<dbReference type="VEuPathDB" id="TriTrypDB:ECC02_011210"/>
<dbReference type="VEuPathDB" id="TriTrypDB:TcYC6_0039300"/>
<organism evidence="1 2">
    <name type="scientific">Trypanosoma cruzi</name>
    <dbReference type="NCBI Taxonomy" id="5693"/>
    <lineage>
        <taxon>Eukaryota</taxon>
        <taxon>Discoba</taxon>
        <taxon>Euglenozoa</taxon>
        <taxon>Kinetoplastea</taxon>
        <taxon>Metakinetoplastina</taxon>
        <taxon>Trypanosomatida</taxon>
        <taxon>Trypanosomatidae</taxon>
        <taxon>Trypanosoma</taxon>
        <taxon>Schizotrypanum</taxon>
    </lineage>
</organism>
<accession>A0A2V2WHN8</accession>
<dbReference type="EMBL" id="PRFC01000105">
    <property type="protein sequence ID" value="PWV07139.1"/>
    <property type="molecule type" value="Genomic_DNA"/>
</dbReference>
<reference evidence="1 2" key="1">
    <citation type="journal article" date="2018" name="Microb. Genom.">
        <title>Expanding an expanded genome: long-read sequencing of Trypanosoma cruzi.</title>
        <authorList>
            <person name="Berna L."/>
            <person name="Rodriguez M."/>
            <person name="Chiribao M.L."/>
            <person name="Parodi-Talice A."/>
            <person name="Pita S."/>
            <person name="Rijo G."/>
            <person name="Alvarez-Valin F."/>
            <person name="Robello C."/>
        </authorList>
    </citation>
    <scope>NUCLEOTIDE SEQUENCE [LARGE SCALE GENOMIC DNA]</scope>
    <source>
        <strain evidence="1 2">TCC</strain>
    </source>
</reference>
<protein>
    <submittedName>
        <fullName evidence="1">Uncharacterized protein</fullName>
    </submittedName>
</protein>
<dbReference type="VEuPathDB" id="TriTrypDB:TcG_11869"/>
<dbReference type="VEuPathDB" id="TriTrypDB:TcCLB.507973.20"/>
<dbReference type="VEuPathDB" id="TriTrypDB:TCSYLVIO_000916"/>
<proteinExistence type="predicted"/>